<dbReference type="GO" id="GO:0004073">
    <property type="term" value="F:aspartate-semialdehyde dehydrogenase activity"/>
    <property type="evidence" value="ECO:0007669"/>
    <property type="project" value="UniProtKB-UniRule"/>
</dbReference>
<evidence type="ECO:0000256" key="8">
    <source>
        <dbReference type="ARBA" id="ARBA00022915"/>
    </source>
</evidence>
<dbReference type="GO" id="GO:0051287">
    <property type="term" value="F:NAD binding"/>
    <property type="evidence" value="ECO:0007669"/>
    <property type="project" value="InterPro"/>
</dbReference>
<dbReference type="InterPro" id="IPR012080">
    <property type="entry name" value="Asp_semialdehyde_DH"/>
</dbReference>
<dbReference type="EMBL" id="CP002098">
    <property type="protein sequence ID" value="ADM28557.1"/>
    <property type="molecule type" value="Genomic_DNA"/>
</dbReference>
<evidence type="ECO:0000256" key="7">
    <source>
        <dbReference type="ARBA" id="ARBA00022857"/>
    </source>
</evidence>
<proteinExistence type="inferred from homology"/>
<dbReference type="KEGG" id="iag:Igag_1760"/>
<evidence type="ECO:0000256" key="9">
    <source>
        <dbReference type="ARBA" id="ARBA00023002"/>
    </source>
</evidence>
<dbReference type="PIRSF" id="PIRSF000148">
    <property type="entry name" value="ASA_dh"/>
    <property type="match status" value="1"/>
</dbReference>
<gene>
    <name evidence="12" type="primary">asd</name>
    <name evidence="15" type="ordered locus">Igag_1760</name>
</gene>
<feature type="binding site" evidence="12">
    <location>
        <position position="238"/>
    </location>
    <ligand>
        <name>substrate</name>
    </ligand>
</feature>
<dbReference type="NCBIfam" id="TIGR00978">
    <property type="entry name" value="asd_EA"/>
    <property type="match status" value="1"/>
</dbReference>
<comment type="catalytic activity">
    <reaction evidence="12">
        <text>L-aspartate 4-semialdehyde + phosphate + NADP(+) = 4-phospho-L-aspartate + NADPH + H(+)</text>
        <dbReference type="Rhea" id="RHEA:24284"/>
        <dbReference type="ChEBI" id="CHEBI:15378"/>
        <dbReference type="ChEBI" id="CHEBI:43474"/>
        <dbReference type="ChEBI" id="CHEBI:57535"/>
        <dbReference type="ChEBI" id="CHEBI:57783"/>
        <dbReference type="ChEBI" id="CHEBI:58349"/>
        <dbReference type="ChEBI" id="CHEBI:537519"/>
        <dbReference type="EC" id="1.2.1.11"/>
    </reaction>
</comment>
<dbReference type="UniPathway" id="UPA00050">
    <property type="reaction ID" value="UER00463"/>
</dbReference>
<protein>
    <recommendedName>
        <fullName evidence="4 12">Aspartate-semialdehyde dehydrogenase</fullName>
        <shortName evidence="12">ASA dehydrogenase</shortName>
        <shortName evidence="12">ASADH</shortName>
        <ecNumber evidence="4 12">1.2.1.11</ecNumber>
    </recommendedName>
    <alternativeName>
        <fullName evidence="12">Aspartate-beta-semialdehyde dehydrogenase</fullName>
    </alternativeName>
</protein>
<evidence type="ECO:0000256" key="3">
    <source>
        <dbReference type="ARBA" id="ARBA00010584"/>
    </source>
</evidence>
<evidence type="ECO:0000256" key="2">
    <source>
        <dbReference type="ARBA" id="ARBA00005097"/>
    </source>
</evidence>
<keyword evidence="11 12" id="KW-0486">Methionine biosynthesis</keyword>
<comment type="caution">
    <text evidence="12">Lacks conserved residue(s) required for the propagation of feature annotation.</text>
</comment>
<dbReference type="InterPro" id="IPR012280">
    <property type="entry name" value="Semialdhyde_DH_dimer_dom"/>
</dbReference>
<dbReference type="AlphaFoldDB" id="E0SSA0"/>
<keyword evidence="6 12" id="KW-0791">Threonine biosynthesis</keyword>
<sequence length="355" mass="39213">MKRSVAILGATGIVGQRFFSLLSEHPWFDLRLVMASERSAGKIYAESVKWVLEKPLPKKAYELTIEQIDIDTITREKIDIAFTALPADAAKEIEPELARRGIVVVSNASSMRLEPDIPLLNPEVNADHIDVIEFQRRNRGWNGAIAKVPNCTTAILTLSLKPLHDEYGIKRVVVSTMQALSGAGLTGVPSMFILDNIIPYIEGEEEKVEAESRKILGTLKQGVIELNNSIAVSASCHRVMVLEGHSMAVFVELEKKPRDIEEIINVMETFKDNKIKGLGLPTAPEKPVVVRREVDRPQPRLDRLEGNGMSVVVGRIREDKVMNGIKYFALGHNTIRGAAGTGVLIAELLVKKDLA</sequence>
<dbReference type="FunFam" id="3.30.360.10:FF:000016">
    <property type="entry name" value="Probable aspartate-semialdehyde dehydrogenase"/>
    <property type="match status" value="1"/>
</dbReference>
<feature type="binding site" evidence="12">
    <location>
        <begin position="11"/>
        <end position="14"/>
    </location>
    <ligand>
        <name>NADP(+)</name>
        <dbReference type="ChEBI" id="CHEBI:58349"/>
    </ligand>
</feature>
<dbReference type="EC" id="1.2.1.11" evidence="4 12"/>
<dbReference type="PANTHER" id="PTHR46718:SF1">
    <property type="entry name" value="ASPARTATE-SEMIALDEHYDE DEHYDROGENASE"/>
    <property type="match status" value="1"/>
</dbReference>
<dbReference type="Pfam" id="PF02774">
    <property type="entry name" value="Semialdhyde_dhC"/>
    <property type="match status" value="1"/>
</dbReference>
<comment type="pathway">
    <text evidence="1 12">Amino-acid biosynthesis; L-methionine biosynthesis via de novo pathway; L-homoserine from L-aspartate: step 2/3.</text>
</comment>
<dbReference type="NCBIfam" id="NF006416">
    <property type="entry name" value="PRK08664.1"/>
    <property type="match status" value="1"/>
</dbReference>
<keyword evidence="7 12" id="KW-0521">NADP</keyword>
<keyword evidence="10 12" id="KW-0457">Lysine biosynthesis</keyword>
<feature type="active site" description="Proton acceptor" evidence="12 13">
    <location>
        <position position="245"/>
    </location>
</feature>
<dbReference type="UniPathway" id="UPA00034">
    <property type="reaction ID" value="UER00016"/>
</dbReference>
<keyword evidence="8 12" id="KW-0220">Diaminopimelate biosynthesis</keyword>
<comment type="similarity">
    <text evidence="3 12">Belongs to the aspartate-semialdehyde dehydrogenase family.</text>
</comment>
<feature type="binding site" evidence="12">
    <location>
        <position position="207"/>
    </location>
    <ligand>
        <name>phosphate</name>
        <dbReference type="ChEBI" id="CHEBI:43474"/>
    </ligand>
</feature>
<evidence type="ECO:0000313" key="15">
    <source>
        <dbReference type="EMBL" id="ADM28557.1"/>
    </source>
</evidence>
<feature type="binding site" evidence="12">
    <location>
        <begin position="181"/>
        <end position="182"/>
    </location>
    <ligand>
        <name>NADP(+)</name>
        <dbReference type="ChEBI" id="CHEBI:58349"/>
    </ligand>
</feature>
<dbReference type="SMART" id="SM00859">
    <property type="entry name" value="Semialdhyde_dh"/>
    <property type="match status" value="1"/>
</dbReference>
<comment type="subunit">
    <text evidence="12">Homodimer.</text>
</comment>
<dbReference type="Pfam" id="PF01118">
    <property type="entry name" value="Semialdhyde_dh"/>
    <property type="match status" value="1"/>
</dbReference>
<dbReference type="CDD" id="cd18130">
    <property type="entry name" value="ASADH_C_arch_fung_like"/>
    <property type="match status" value="1"/>
</dbReference>
<dbReference type="GO" id="GO:0046983">
    <property type="term" value="F:protein dimerization activity"/>
    <property type="evidence" value="ECO:0007669"/>
    <property type="project" value="InterPro"/>
</dbReference>
<feature type="active site" description="Acyl-thioester intermediate" evidence="12 13">
    <location>
        <position position="151"/>
    </location>
</feature>
<dbReference type="UniPathway" id="UPA00051">
    <property type="reaction ID" value="UER00464"/>
</dbReference>
<accession>E0SSA0</accession>
<feature type="binding site" evidence="12">
    <location>
        <begin position="333"/>
        <end position="334"/>
    </location>
    <ligand>
        <name>NADP(+)</name>
        <dbReference type="ChEBI" id="CHEBI:58349"/>
    </ligand>
</feature>
<evidence type="ECO:0000256" key="10">
    <source>
        <dbReference type="ARBA" id="ARBA00023154"/>
    </source>
</evidence>
<reference evidence="15 16" key="1">
    <citation type="journal article" date="2010" name="Stand. Genomic Sci.">
        <title>Complete genome sequence of Ignisphaera aggregans type strain (AQ1.S1).</title>
        <authorList>
            <person name="Goker M."/>
            <person name="Held B."/>
            <person name="Lapidus A."/>
            <person name="Nolan M."/>
            <person name="Spring S."/>
            <person name="Yasawong M."/>
            <person name="Lucas S."/>
            <person name="Glavina Del Rio T."/>
            <person name="Tice H."/>
            <person name="Cheng J.F."/>
            <person name="Goodwin L."/>
            <person name="Tapia R."/>
            <person name="Pitluck S."/>
            <person name="Liolios K."/>
            <person name="Ivanova N."/>
            <person name="Mavromatis K."/>
            <person name="Mikhailova N."/>
            <person name="Pati A."/>
            <person name="Chen A."/>
            <person name="Palaniappan K."/>
            <person name="Brambilla E."/>
            <person name="Land M."/>
            <person name="Hauser L."/>
            <person name="Chang Y.J."/>
            <person name="Jeffries C.D."/>
            <person name="Brettin T."/>
            <person name="Detter J.C."/>
            <person name="Han C."/>
            <person name="Rohde M."/>
            <person name="Sikorski J."/>
            <person name="Woyke T."/>
            <person name="Bristow J."/>
            <person name="Eisen J.A."/>
            <person name="Markowitz V."/>
            <person name="Hugenholtz P."/>
            <person name="Kyrpides N.C."/>
            <person name="Klenk H.P."/>
        </authorList>
    </citation>
    <scope>NUCLEOTIDE SEQUENCE [LARGE SCALE GENOMIC DNA]</scope>
    <source>
        <strain evidence="16">DSM 17230 / JCM 13409 / AQ1.S1</strain>
    </source>
</reference>
<dbReference type="Gene3D" id="3.40.50.720">
    <property type="entry name" value="NAD(P)-binding Rossmann-like Domain"/>
    <property type="match status" value="1"/>
</dbReference>
<feature type="domain" description="Semialdehyde dehydrogenase NAD-binding" evidence="14">
    <location>
        <begin position="4"/>
        <end position="132"/>
    </location>
</feature>
<dbReference type="InterPro" id="IPR051823">
    <property type="entry name" value="ASADH-related"/>
</dbReference>
<evidence type="ECO:0000259" key="14">
    <source>
        <dbReference type="SMART" id="SM00859"/>
    </source>
</evidence>
<comment type="pathway">
    <text evidence="12">Amino-acid biosynthesis; L-lysine biosynthesis via DAP pathway; (S)-tetrahydrodipicolinate from L-aspartate: step 2/4.</text>
</comment>
<dbReference type="InterPro" id="IPR005676">
    <property type="entry name" value="Asp_semi-ald_DH_pep-lack"/>
</dbReference>
<dbReference type="STRING" id="583356.Igag_1760"/>
<evidence type="ECO:0000256" key="11">
    <source>
        <dbReference type="ARBA" id="ARBA00023167"/>
    </source>
</evidence>
<feature type="binding site" evidence="12">
    <location>
        <begin position="38"/>
        <end position="39"/>
    </location>
    <ligand>
        <name>NADP(+)</name>
        <dbReference type="ChEBI" id="CHEBI:58349"/>
    </ligand>
</feature>
<name>E0SSA0_IGNAA</name>
<dbReference type="InterPro" id="IPR036291">
    <property type="entry name" value="NAD(P)-bd_dom_sf"/>
</dbReference>
<evidence type="ECO:0000256" key="4">
    <source>
        <dbReference type="ARBA" id="ARBA00013120"/>
    </source>
</evidence>
<feature type="binding site" evidence="12">
    <location>
        <position position="204"/>
    </location>
    <ligand>
        <name>substrate</name>
    </ligand>
</feature>
<dbReference type="HAMAP" id="MF_02121">
    <property type="entry name" value="ASADH"/>
    <property type="match status" value="1"/>
</dbReference>
<evidence type="ECO:0000313" key="16">
    <source>
        <dbReference type="Proteomes" id="UP000001304"/>
    </source>
</evidence>
<evidence type="ECO:0000256" key="6">
    <source>
        <dbReference type="ARBA" id="ARBA00022697"/>
    </source>
</evidence>
<dbReference type="GO" id="GO:0009089">
    <property type="term" value="P:lysine biosynthetic process via diaminopimelate"/>
    <property type="evidence" value="ECO:0007669"/>
    <property type="project" value="UniProtKB-UniRule"/>
</dbReference>
<keyword evidence="16" id="KW-1185">Reference proteome</keyword>
<dbReference type="CDD" id="cd02315">
    <property type="entry name" value="ScASADH_like_N"/>
    <property type="match status" value="1"/>
</dbReference>
<dbReference type="SUPFAM" id="SSF51735">
    <property type="entry name" value="NAD(P)-binding Rossmann-fold domains"/>
    <property type="match status" value="1"/>
</dbReference>
<evidence type="ECO:0000256" key="13">
    <source>
        <dbReference type="PIRSR" id="PIRSR000148-1"/>
    </source>
</evidence>
<dbReference type="HOGENOM" id="CLU_049966_1_0_2"/>
<dbReference type="Proteomes" id="UP000001304">
    <property type="component" value="Chromosome"/>
</dbReference>
<evidence type="ECO:0000256" key="5">
    <source>
        <dbReference type="ARBA" id="ARBA00022605"/>
    </source>
</evidence>
<dbReference type="GO" id="GO:0019877">
    <property type="term" value="P:diaminopimelate biosynthetic process"/>
    <property type="evidence" value="ECO:0007669"/>
    <property type="project" value="UniProtKB-UniRule"/>
</dbReference>
<dbReference type="InterPro" id="IPR000319">
    <property type="entry name" value="Asp-semialdehyde_DH_CS"/>
</dbReference>
<organism evidence="15 16">
    <name type="scientific">Ignisphaera aggregans (strain DSM 17230 / JCM 13409 / AQ1.S1)</name>
    <dbReference type="NCBI Taxonomy" id="583356"/>
    <lineage>
        <taxon>Archaea</taxon>
        <taxon>Thermoproteota</taxon>
        <taxon>Thermoprotei</taxon>
        <taxon>Desulfurococcales</taxon>
        <taxon>Desulfurococcaceae</taxon>
        <taxon>Ignisphaera</taxon>
    </lineage>
</organism>
<feature type="binding site" evidence="12">
    <location>
        <position position="112"/>
    </location>
    <ligand>
        <name>phosphate</name>
        <dbReference type="ChEBI" id="CHEBI:43474"/>
    </ligand>
</feature>
<dbReference type="Gene3D" id="3.30.360.10">
    <property type="entry name" value="Dihydrodipicolinate Reductase, domain 2"/>
    <property type="match status" value="1"/>
</dbReference>
<dbReference type="SUPFAM" id="SSF55347">
    <property type="entry name" value="Glyceraldehyde-3-phosphate dehydrogenase-like, C-terminal domain"/>
    <property type="match status" value="1"/>
</dbReference>
<comment type="pathway">
    <text evidence="2 12">Amino-acid biosynthesis; L-threonine biosynthesis; L-threonine from L-aspartate: step 2/5.</text>
</comment>
<dbReference type="GO" id="GO:0071266">
    <property type="term" value="P:'de novo' L-methionine biosynthetic process"/>
    <property type="evidence" value="ECO:0007669"/>
    <property type="project" value="UniProtKB-UniRule"/>
</dbReference>
<dbReference type="PANTHER" id="PTHR46718">
    <property type="entry name" value="ASPARTATE-SEMIALDEHYDE DEHYDROGENASE"/>
    <property type="match status" value="1"/>
</dbReference>
<dbReference type="InterPro" id="IPR000534">
    <property type="entry name" value="Semialdehyde_DH_NAD-bd"/>
</dbReference>
<keyword evidence="5 12" id="KW-0028">Amino-acid biosynthesis</keyword>
<dbReference type="GO" id="GO:0009088">
    <property type="term" value="P:threonine biosynthetic process"/>
    <property type="evidence" value="ECO:0007669"/>
    <property type="project" value="UniProtKB-UniRule"/>
</dbReference>
<dbReference type="GO" id="GO:0050661">
    <property type="term" value="F:NADP binding"/>
    <property type="evidence" value="ECO:0007669"/>
    <property type="project" value="UniProtKB-UniRule"/>
</dbReference>
<comment type="function">
    <text evidence="12">Catalyzes the NADPH-dependent formation of L-aspartate-semialdehyde (L-ASA) by the reductive dephosphorylation of L-aspartyl-4-phosphate.</text>
</comment>
<keyword evidence="9 12" id="KW-0560">Oxidoreductase</keyword>
<evidence type="ECO:0000256" key="1">
    <source>
        <dbReference type="ARBA" id="ARBA00005021"/>
    </source>
</evidence>
<dbReference type="PROSITE" id="PS01103">
    <property type="entry name" value="ASD"/>
    <property type="match status" value="1"/>
</dbReference>
<evidence type="ECO:0000256" key="12">
    <source>
        <dbReference type="HAMAP-Rule" id="MF_02121"/>
    </source>
</evidence>
<feature type="binding site" evidence="12">
    <location>
        <position position="178"/>
    </location>
    <ligand>
        <name>substrate</name>
    </ligand>
</feature>